<evidence type="ECO:0000256" key="2">
    <source>
        <dbReference type="ARBA" id="ARBA00022723"/>
    </source>
</evidence>
<dbReference type="STRING" id="348802.A0A0D2C8H8"/>
<evidence type="ECO:0000256" key="5">
    <source>
        <dbReference type="ARBA" id="ARBA00023242"/>
    </source>
</evidence>
<evidence type="ECO:0000259" key="7">
    <source>
        <dbReference type="Pfam" id="PF04082"/>
    </source>
</evidence>
<dbReference type="OrthoDB" id="3862662at2759"/>
<dbReference type="CDD" id="cd12148">
    <property type="entry name" value="fungal_TF_MHR"/>
    <property type="match status" value="1"/>
</dbReference>
<gene>
    <name evidence="8" type="ORF">PV05_01406</name>
</gene>
<comment type="subcellular location">
    <subcellularLocation>
        <location evidence="1">Nucleus</location>
    </subcellularLocation>
</comment>
<feature type="compositionally biased region" description="Basic and acidic residues" evidence="6">
    <location>
        <begin position="429"/>
        <end position="439"/>
    </location>
</feature>
<dbReference type="GO" id="GO:0006351">
    <property type="term" value="P:DNA-templated transcription"/>
    <property type="evidence" value="ECO:0007669"/>
    <property type="project" value="InterPro"/>
</dbReference>
<dbReference type="GO" id="GO:0000981">
    <property type="term" value="F:DNA-binding transcription factor activity, RNA polymerase II-specific"/>
    <property type="evidence" value="ECO:0007669"/>
    <property type="project" value="InterPro"/>
</dbReference>
<dbReference type="EMBL" id="KN847317">
    <property type="protein sequence ID" value="KIW61261.1"/>
    <property type="molecule type" value="Genomic_DNA"/>
</dbReference>
<dbReference type="PANTHER" id="PTHR47338">
    <property type="entry name" value="ZN(II)2CYS6 TRANSCRIPTION FACTOR (EUROFUNG)-RELATED"/>
    <property type="match status" value="1"/>
</dbReference>
<dbReference type="AlphaFoldDB" id="A0A0D2C8H8"/>
<accession>A0A0D2C8H8</accession>
<dbReference type="GO" id="GO:0005634">
    <property type="term" value="C:nucleus"/>
    <property type="evidence" value="ECO:0007669"/>
    <property type="project" value="UniProtKB-SubCell"/>
</dbReference>
<evidence type="ECO:0000313" key="8">
    <source>
        <dbReference type="EMBL" id="KIW61261.1"/>
    </source>
</evidence>
<proteinExistence type="predicted"/>
<protein>
    <recommendedName>
        <fullName evidence="7">Xylanolytic transcriptional activator regulatory domain-containing protein</fullName>
    </recommendedName>
</protein>
<keyword evidence="4" id="KW-0804">Transcription</keyword>
<dbReference type="RefSeq" id="XP_013321845.1">
    <property type="nucleotide sequence ID" value="XM_013466391.1"/>
</dbReference>
<dbReference type="InterPro" id="IPR007219">
    <property type="entry name" value="XnlR_reg_dom"/>
</dbReference>
<dbReference type="Proteomes" id="UP000054342">
    <property type="component" value="Unassembled WGS sequence"/>
</dbReference>
<reference evidence="8 9" key="1">
    <citation type="submission" date="2015-01" db="EMBL/GenBank/DDBJ databases">
        <title>The Genome Sequence of Exophiala xenobiotica CBS118157.</title>
        <authorList>
            <consortium name="The Broad Institute Genomics Platform"/>
            <person name="Cuomo C."/>
            <person name="de Hoog S."/>
            <person name="Gorbushina A."/>
            <person name="Stielow B."/>
            <person name="Teixiera M."/>
            <person name="Abouelleil A."/>
            <person name="Chapman S.B."/>
            <person name="Priest M."/>
            <person name="Young S.K."/>
            <person name="Wortman J."/>
            <person name="Nusbaum C."/>
            <person name="Birren B."/>
        </authorList>
    </citation>
    <scope>NUCLEOTIDE SEQUENCE [LARGE SCALE GENOMIC DNA]</scope>
    <source>
        <strain evidence="8 9">CBS 118157</strain>
    </source>
</reference>
<evidence type="ECO:0000313" key="9">
    <source>
        <dbReference type="Proteomes" id="UP000054342"/>
    </source>
</evidence>
<keyword evidence="3" id="KW-0805">Transcription regulation</keyword>
<evidence type="ECO:0000256" key="1">
    <source>
        <dbReference type="ARBA" id="ARBA00004123"/>
    </source>
</evidence>
<keyword evidence="9" id="KW-1185">Reference proteome</keyword>
<dbReference type="HOGENOM" id="CLU_007531_1_1_1"/>
<organism evidence="8 9">
    <name type="scientific">Exophiala xenobiotica</name>
    <dbReference type="NCBI Taxonomy" id="348802"/>
    <lineage>
        <taxon>Eukaryota</taxon>
        <taxon>Fungi</taxon>
        <taxon>Dikarya</taxon>
        <taxon>Ascomycota</taxon>
        <taxon>Pezizomycotina</taxon>
        <taxon>Eurotiomycetes</taxon>
        <taxon>Chaetothyriomycetidae</taxon>
        <taxon>Chaetothyriales</taxon>
        <taxon>Herpotrichiellaceae</taxon>
        <taxon>Exophiala</taxon>
    </lineage>
</organism>
<name>A0A0D2C8H8_9EURO</name>
<evidence type="ECO:0000256" key="3">
    <source>
        <dbReference type="ARBA" id="ARBA00023015"/>
    </source>
</evidence>
<evidence type="ECO:0000256" key="4">
    <source>
        <dbReference type="ARBA" id="ARBA00023163"/>
    </source>
</evidence>
<keyword evidence="2" id="KW-0479">Metal-binding</keyword>
<sequence>MIAFSVNHMCGKTLTGYEQFSSSDFMEQAVRDVGAALTECGDDPPPLCLLQALILVTHGLLIRGVRGRAWRHLGLCIRIALELNLYAVDANKDPNACSTDVEQWCKEEEQRRAYWAIWEMDQFANHLKHIPMTVDWTQNYVLLPAEDEKWFRGQPQRSCFLDSDLITRSKTLHATGNKSDRAWYIVMASLNPEAHDLAYPSERIYRASGLGKVVFDNKDGEPSKEWICSILFNAIQLCTILLPPELKFQGQYLEFGTRTFGKGTDSASLHSQSSIYLLAMMPEIARLLALRPYVVEAFARKFLDTTDKDERCKSMREPSTRSQGATREVTQCRNAAEAVLNIAANCHEKHYQYVNPYVASASWLAATTNLLLQELSEDQSEKSMIRAKFEVLKATNDRFIQYWDMSTVPKQNLDTLANKLKQFTAHPENVAKRRDENRSESASAGTRLGFKSPPSVGRPARYTRKDCGRHGGDTHTPSGSRRVSGQAQAAVVVVAAAAASSSALSSLSPRNRTNVGMDAGQTQDKNVALDSSAHMHVQGVAAAMDAVLSPDQVFEPTMHSNLDSDFGLGDRNVSLLSHNPCTRAHGLIAGTGSEQDYATTSHWEAPELEQSHIQGTTNSNPSDWFSFYPDAEFGGDLLEYFDVFSGPFLG</sequence>
<feature type="compositionally biased region" description="Basic and acidic residues" evidence="6">
    <location>
        <begin position="463"/>
        <end position="473"/>
    </location>
</feature>
<keyword evidence="5" id="KW-0539">Nucleus</keyword>
<dbReference type="Pfam" id="PF04082">
    <property type="entry name" value="Fungal_trans"/>
    <property type="match status" value="1"/>
</dbReference>
<dbReference type="GO" id="GO:0008270">
    <property type="term" value="F:zinc ion binding"/>
    <property type="evidence" value="ECO:0007669"/>
    <property type="project" value="InterPro"/>
</dbReference>
<dbReference type="GeneID" id="25323314"/>
<evidence type="ECO:0000256" key="6">
    <source>
        <dbReference type="SAM" id="MobiDB-lite"/>
    </source>
</evidence>
<feature type="region of interest" description="Disordered" evidence="6">
    <location>
        <begin position="425"/>
        <end position="485"/>
    </location>
</feature>
<feature type="domain" description="Xylanolytic transcriptional activator regulatory" evidence="7">
    <location>
        <begin position="37"/>
        <end position="155"/>
    </location>
</feature>
<dbReference type="GO" id="GO:0003677">
    <property type="term" value="F:DNA binding"/>
    <property type="evidence" value="ECO:0007669"/>
    <property type="project" value="InterPro"/>
</dbReference>
<dbReference type="InterPro" id="IPR050815">
    <property type="entry name" value="TF_fung"/>
</dbReference>
<dbReference type="PANTHER" id="PTHR47338:SF10">
    <property type="entry name" value="TRANSCRIPTION FACTOR DOMAIN-CONTAINING PROTEIN-RELATED"/>
    <property type="match status" value="1"/>
</dbReference>